<feature type="compositionally biased region" description="Acidic residues" evidence="2">
    <location>
        <begin position="307"/>
        <end position="318"/>
    </location>
</feature>
<dbReference type="Gramene" id="EFJ28841">
    <property type="protein sequence ID" value="EFJ28841"/>
    <property type="gene ID" value="SELMODRAFT_440912"/>
</dbReference>
<dbReference type="OMA" id="QTENHIC"/>
<organism evidence="5">
    <name type="scientific">Selaginella moellendorffii</name>
    <name type="common">Spikemoss</name>
    <dbReference type="NCBI Taxonomy" id="88036"/>
    <lineage>
        <taxon>Eukaryota</taxon>
        <taxon>Viridiplantae</taxon>
        <taxon>Streptophyta</taxon>
        <taxon>Embryophyta</taxon>
        <taxon>Tracheophyta</taxon>
        <taxon>Lycopodiopsida</taxon>
        <taxon>Selaginellales</taxon>
        <taxon>Selaginellaceae</taxon>
        <taxon>Selaginella</taxon>
    </lineage>
</organism>
<feature type="compositionally biased region" description="Low complexity" evidence="2">
    <location>
        <begin position="2109"/>
        <end position="2119"/>
    </location>
</feature>
<keyword evidence="1" id="KW-0479">Metal-binding</keyword>
<feature type="region of interest" description="Disordered" evidence="2">
    <location>
        <begin position="299"/>
        <end position="318"/>
    </location>
</feature>
<dbReference type="EMBL" id="GL377578">
    <property type="protein sequence ID" value="EFJ28841.1"/>
    <property type="molecule type" value="Genomic_DNA"/>
</dbReference>
<proteinExistence type="predicted"/>
<dbReference type="InParanoid" id="D8RFB4"/>
<dbReference type="SMART" id="SM00184">
    <property type="entry name" value="RING"/>
    <property type="match status" value="1"/>
</dbReference>
<dbReference type="InterPro" id="IPR001841">
    <property type="entry name" value="Znf_RING"/>
</dbReference>
<evidence type="ECO:0000256" key="1">
    <source>
        <dbReference type="PROSITE-ProRule" id="PRU00175"/>
    </source>
</evidence>
<dbReference type="Proteomes" id="UP000001514">
    <property type="component" value="Unassembled WGS sequence"/>
</dbReference>
<feature type="region of interest" description="Disordered" evidence="2">
    <location>
        <begin position="871"/>
        <end position="892"/>
    </location>
</feature>
<dbReference type="PROSITE" id="PS50089">
    <property type="entry name" value="ZF_RING_2"/>
    <property type="match status" value="1"/>
</dbReference>
<dbReference type="Pfam" id="PF13920">
    <property type="entry name" value="zf-C3HC4_3"/>
    <property type="match status" value="1"/>
</dbReference>
<reference evidence="4 5" key="1">
    <citation type="journal article" date="2011" name="Science">
        <title>The Selaginella genome identifies genetic changes associated with the evolution of vascular plants.</title>
        <authorList>
            <person name="Banks J.A."/>
            <person name="Nishiyama T."/>
            <person name="Hasebe M."/>
            <person name="Bowman J.L."/>
            <person name="Gribskov M."/>
            <person name="dePamphilis C."/>
            <person name="Albert V.A."/>
            <person name="Aono N."/>
            <person name="Aoyama T."/>
            <person name="Ambrose B.A."/>
            <person name="Ashton N.W."/>
            <person name="Axtell M.J."/>
            <person name="Barker E."/>
            <person name="Barker M.S."/>
            <person name="Bennetzen J.L."/>
            <person name="Bonawitz N.D."/>
            <person name="Chapple C."/>
            <person name="Cheng C."/>
            <person name="Correa L.G."/>
            <person name="Dacre M."/>
            <person name="DeBarry J."/>
            <person name="Dreyer I."/>
            <person name="Elias M."/>
            <person name="Engstrom E.M."/>
            <person name="Estelle M."/>
            <person name="Feng L."/>
            <person name="Finet C."/>
            <person name="Floyd S.K."/>
            <person name="Frommer W.B."/>
            <person name="Fujita T."/>
            <person name="Gramzow L."/>
            <person name="Gutensohn M."/>
            <person name="Harholt J."/>
            <person name="Hattori M."/>
            <person name="Heyl A."/>
            <person name="Hirai T."/>
            <person name="Hiwatashi Y."/>
            <person name="Ishikawa M."/>
            <person name="Iwata M."/>
            <person name="Karol K.G."/>
            <person name="Koehler B."/>
            <person name="Kolukisaoglu U."/>
            <person name="Kubo M."/>
            <person name="Kurata T."/>
            <person name="Lalonde S."/>
            <person name="Li K."/>
            <person name="Li Y."/>
            <person name="Litt A."/>
            <person name="Lyons E."/>
            <person name="Manning G."/>
            <person name="Maruyama T."/>
            <person name="Michael T.P."/>
            <person name="Mikami K."/>
            <person name="Miyazaki S."/>
            <person name="Morinaga S."/>
            <person name="Murata T."/>
            <person name="Mueller-Roeber B."/>
            <person name="Nelson D.R."/>
            <person name="Obara M."/>
            <person name="Oguri Y."/>
            <person name="Olmstead R.G."/>
            <person name="Onodera N."/>
            <person name="Petersen B.L."/>
            <person name="Pils B."/>
            <person name="Prigge M."/>
            <person name="Rensing S.A."/>
            <person name="Riano-Pachon D.M."/>
            <person name="Roberts A.W."/>
            <person name="Sato Y."/>
            <person name="Scheller H.V."/>
            <person name="Schulz B."/>
            <person name="Schulz C."/>
            <person name="Shakirov E.V."/>
            <person name="Shibagaki N."/>
            <person name="Shinohara N."/>
            <person name="Shippen D.E."/>
            <person name="Soerensen I."/>
            <person name="Sotooka R."/>
            <person name="Sugimoto N."/>
            <person name="Sugita M."/>
            <person name="Sumikawa N."/>
            <person name="Tanurdzic M."/>
            <person name="Theissen G."/>
            <person name="Ulvskov P."/>
            <person name="Wakazuki S."/>
            <person name="Weng J.K."/>
            <person name="Willats W.W."/>
            <person name="Wipf D."/>
            <person name="Wolf P.G."/>
            <person name="Yang L."/>
            <person name="Zimmer A.D."/>
            <person name="Zhu Q."/>
            <person name="Mitros T."/>
            <person name="Hellsten U."/>
            <person name="Loque D."/>
            <person name="Otillar R."/>
            <person name="Salamov A."/>
            <person name="Schmutz J."/>
            <person name="Shapiro H."/>
            <person name="Lindquist E."/>
            <person name="Lucas S."/>
            <person name="Rokhsar D."/>
            <person name="Grigoriev I.V."/>
        </authorList>
    </citation>
    <scope>NUCLEOTIDE SEQUENCE [LARGE SCALE GENOMIC DNA]</scope>
</reference>
<dbReference type="SUPFAM" id="SSF48371">
    <property type="entry name" value="ARM repeat"/>
    <property type="match status" value="2"/>
</dbReference>
<feature type="region of interest" description="Disordered" evidence="2">
    <location>
        <begin position="1993"/>
        <end position="2151"/>
    </location>
</feature>
<feature type="compositionally biased region" description="Basic residues" evidence="2">
    <location>
        <begin position="1746"/>
        <end position="1763"/>
    </location>
</feature>
<feature type="region of interest" description="Disordered" evidence="2">
    <location>
        <begin position="1121"/>
        <end position="1163"/>
    </location>
</feature>
<feature type="region of interest" description="Disordered" evidence="2">
    <location>
        <begin position="255"/>
        <end position="285"/>
    </location>
</feature>
<feature type="region of interest" description="Disordered" evidence="2">
    <location>
        <begin position="1746"/>
        <end position="1799"/>
    </location>
</feature>
<keyword evidence="1" id="KW-0862">Zinc</keyword>
<keyword evidence="5" id="KW-1185">Reference proteome</keyword>
<feature type="compositionally biased region" description="Low complexity" evidence="2">
    <location>
        <begin position="125"/>
        <end position="135"/>
    </location>
</feature>
<feature type="compositionally biased region" description="Polar residues" evidence="2">
    <location>
        <begin position="2126"/>
        <end position="2146"/>
    </location>
</feature>
<name>D8RFB4_SELML</name>
<dbReference type="HOGENOM" id="CLU_229607_0_0_1"/>
<feature type="compositionally biased region" description="Basic and acidic residues" evidence="2">
    <location>
        <begin position="872"/>
        <end position="883"/>
    </location>
</feature>
<feature type="compositionally biased region" description="Polar residues" evidence="2">
    <location>
        <begin position="2197"/>
        <end position="2208"/>
    </location>
</feature>
<keyword evidence="1" id="KW-0863">Zinc-finger</keyword>
<dbReference type="InterPro" id="IPR011989">
    <property type="entry name" value="ARM-like"/>
</dbReference>
<gene>
    <name evidence="4" type="ORF">SELMODRAFT_440912</name>
</gene>
<feature type="region of interest" description="Disordered" evidence="2">
    <location>
        <begin position="2175"/>
        <end position="2208"/>
    </location>
</feature>
<dbReference type="GO" id="GO:0008270">
    <property type="term" value="F:zinc ion binding"/>
    <property type="evidence" value="ECO:0007669"/>
    <property type="project" value="UniProtKB-KW"/>
</dbReference>
<protein>
    <recommendedName>
        <fullName evidence="3">RING-type domain-containing protein</fullName>
    </recommendedName>
</protein>
<evidence type="ECO:0000313" key="4">
    <source>
        <dbReference type="EMBL" id="EFJ28841.1"/>
    </source>
</evidence>
<feature type="compositionally biased region" description="Basic residues" evidence="2">
    <location>
        <begin position="2022"/>
        <end position="2038"/>
    </location>
</feature>
<accession>D8RFB4</accession>
<evidence type="ECO:0000259" key="3">
    <source>
        <dbReference type="PROSITE" id="PS50089"/>
    </source>
</evidence>
<evidence type="ECO:0000256" key="2">
    <source>
        <dbReference type="SAM" id="MobiDB-lite"/>
    </source>
</evidence>
<feature type="compositionally biased region" description="Low complexity" evidence="2">
    <location>
        <begin position="2008"/>
        <end position="2021"/>
    </location>
</feature>
<feature type="compositionally biased region" description="Basic and acidic residues" evidence="2">
    <location>
        <begin position="255"/>
        <end position="268"/>
    </location>
</feature>
<feature type="region of interest" description="Disordered" evidence="2">
    <location>
        <begin position="1850"/>
        <end position="1873"/>
    </location>
</feature>
<feature type="region of interest" description="Disordered" evidence="2">
    <location>
        <begin position="122"/>
        <end position="158"/>
    </location>
</feature>
<dbReference type="InterPro" id="IPR016024">
    <property type="entry name" value="ARM-type_fold"/>
</dbReference>
<feature type="compositionally biased region" description="Pro residues" evidence="2">
    <location>
        <begin position="2060"/>
        <end position="2073"/>
    </location>
</feature>
<feature type="compositionally biased region" description="Polar residues" evidence="2">
    <location>
        <begin position="1778"/>
        <end position="1790"/>
    </location>
</feature>
<feature type="domain" description="RING-type" evidence="3">
    <location>
        <begin position="2306"/>
        <end position="2344"/>
    </location>
</feature>
<dbReference type="KEGG" id="smo:SELMODRAFT_440912"/>
<dbReference type="PANTHER" id="PTHR22895">
    <property type="entry name" value="ARMADILLO REPEAT-CONTAINING PROTEIN 6"/>
    <property type="match status" value="1"/>
</dbReference>
<feature type="compositionally biased region" description="Basic and acidic residues" evidence="2">
    <location>
        <begin position="1145"/>
        <end position="1154"/>
    </location>
</feature>
<dbReference type="SUPFAM" id="SSF57850">
    <property type="entry name" value="RING/U-box"/>
    <property type="match status" value="1"/>
</dbReference>
<dbReference type="Gene3D" id="3.30.40.10">
    <property type="entry name" value="Zinc/RING finger domain, C3HC4 (zinc finger)"/>
    <property type="match status" value="1"/>
</dbReference>
<sequence>MTPSSSSSSPSTTISAIVSKSSSSSSSSSASLTTTTTAAAACSSSSPNSSVSCSQQALQDTLYEYVRGLQDAIKVPDPELAERLLVEIGSALSLPSAVSLIISANGACLIASCVKHFRGAGTGKAGKVASSKVSKSGGGGATGRSSSSKSDEHDPGGQVVAPAFTEAARAEFLDVLESTVTAAAAAAVAAMDEVVLPSESRRKRQRTVVEEEDVVPCYQNRECRSSFLEKSRKPLKLKGRSLKVGSSRKVVGFSEHAENFRPQDEGKVPETGVTLENGKVREDSNDVAVELDENKDKFLDSSKADLDDSEDSTSTVSEEEGDGVYLLAKSSGMSNVVATACSALDKLLTAALQSKTGVKVKAGNSSLGIGNGKRGKALSAEMYVALTEAFVDMVHVLKDNVDLLSWCLNCLGSILPPGSLDRTSFESSTYSSVAPVKETVSNDDDVSKADNADNQSLSVQAHPAPADHSLLDQKLFPSKALLKLATKYREHSTSSDFTLKIGSKSTSGSYVAAARTLSSGKSYKGMLQSTFCGGISSESTSSSISALAAVAYAATVPMLAEKAVKAILNAMQSCSIESHSTMAALRALSAHLSSTNSKTACDDAFTFIIAAMREFANDADMQAESCLALGSLIRAVSSTTGHAAWAAITIAMDNHPSNLAVQRAGCGALQVLCTRTGLGVPEWRTGKRPLRASRDIDREAGARALISSMASFPNDVRIQWHGCSTLWTLVHSAGVKSVANMVSLGAVTAVVGAMSVCRMNEMMQQEGCNVIGTMVRTLAENGHEIGLFLSSTAKSEGQEPDSEESLEKSTDWWAALGAVVSAMKMFSKSKSLQSNGTFALGCILKGSGETATFGSTCTDVPVKPAIGVDAADAGKTDSSKSQKQDATLSPDFPGKDIVDNVERISAAVEATMAAMREFSKVETVQVWGCAVLQQAFLPYVHYAKCLGPVCASASSLQPQLFSQHLLAHDSLRTESLPSAADSNVKSAEAGAPSPSDWLAKFILSQAASVMYMISRTMAFSYNNSSTGSQTNQAKATSLHPARGKPTLYSRTQTATSSIFFSSVRQSWCAALGAIGDVFGYLTRDSEIAIGKGGFTNSDCVDFFRSNKSFLDRSNGEQFLNIDMKSSGDDESEDGAQSEKSSLDTAKPDEESERKGSHHICSSSHKCCGSSSWIDWSGFGASQQQAVKDIKAWQEATESMAKIAEDVGFPLAVKHAILSIRTIFYKLEDAETVIWACHALVSLYLTWENLHLFKPGTEVDREEYKAKIWGEGEAGVKQLVDLVVHWTSQNRLDVTSLALHALYGACVSAATVKEIEAVFDLGCPGAEAVLGAMQKALLSGSAQHRRKVVQQACCVLATVCGCSVRAQVAVSAHGGADLILTVLDRYNEDSQIQVNGLHALGIDSHGQPDFDAIWNSAISKTVPAGKSNRRRRNNQASASIVGLTHIFREGVNCPSFRDTPADDSSSLRGKWNPFFERLVLDAPQVGLFQTAVIAAPGCGGPAFALELFRRVFEAPSPEVAAHVCFVIGYMAEHNSVWRASFLEDGALQGLLECISSVHYWKKNVFTAFGLLREGAEVEIQAEAEFPDADRDALAVATSTVVELRILCAAFWAVAGLMKDRLNTVDPLTGRFVQALAAALHRHGGLLSIPSYGLRLKKPHMEVCTSARLALARLGVFRIATASQVVFLVHEAAEAGDVTCLKALVERGVDVFVTDGDGKNGEWHSELFGQNLAAQFFKEQVQLQGRKKAREKAKAKSKQNSKKKATNGAALSREEEQDPSSELTGDVSASVSTEKEVEVEPAVEVETVEVAHAESVTTNSLAGETTTTVIPAVSEATADCLDSFEGEEKAKISQKASKSSKKKSQKGQKVAKAAAEPVSSCEKQEAIELLNATLREAMASGEVEKMEAAISACEDGAQELVDERLLKQVKGALAKRLKRREKASVLEDELTSAIEDGSYDRLKAAVLAVEQSSRFAAALQEKLAAAKRLLLEMESQTASEPQQKEEESLPVSDVSTVPTSSPPKAKKDKPLKPKKPKSSGRKNTAAVTNANSYHPLPANGVPAPPDPSHRPPPTLQPAHDLPPLLPTPRPTGLRPPAPPCSVIMPPKSSGQQQQQQQYQQQHQHHLQASTSCEHNPITPQLFPSSRSPLNGEVSDYNEASQLSLLLSSSWSSPRSCSSLEDDAYNKSSSRWGRSPGPENITTNSSSHSSYGLESPVWSDQPCLDSQGYISALLATLFPVERLPSTSTTLFSASLGEFPAPAAGECGGGGGGGAKLSSEDPCRMKVVVSSQQSRVEAAALLEASLEDCCCICFDVPKDAALVPCGHRMCKSCGEQIRRQRAKCPICNRYIDAVLALYG</sequence>
<dbReference type="Gene3D" id="1.25.10.10">
    <property type="entry name" value="Leucine-rich Repeat Variant"/>
    <property type="match status" value="3"/>
</dbReference>
<dbReference type="PANTHER" id="PTHR22895:SF8">
    <property type="entry name" value="RING-TYPE DOMAIN-CONTAINING PROTEIN"/>
    <property type="match status" value="1"/>
</dbReference>
<feature type="compositionally biased region" description="Pro residues" evidence="2">
    <location>
        <begin position="2081"/>
        <end position="2097"/>
    </location>
</feature>
<evidence type="ECO:0000313" key="5">
    <source>
        <dbReference type="Proteomes" id="UP000001514"/>
    </source>
</evidence>
<dbReference type="InterPro" id="IPR013083">
    <property type="entry name" value="Znf_RING/FYVE/PHD"/>
</dbReference>